<evidence type="ECO:0000256" key="1">
    <source>
        <dbReference type="SAM" id="MobiDB-lite"/>
    </source>
</evidence>
<feature type="compositionally biased region" description="Basic and acidic residues" evidence="1">
    <location>
        <begin position="10"/>
        <end position="56"/>
    </location>
</feature>
<dbReference type="Proteomes" id="UP000518752">
    <property type="component" value="Unassembled WGS sequence"/>
</dbReference>
<reference evidence="2 3" key="1">
    <citation type="journal article" date="2020" name="ISME J.">
        <title>Uncovering the hidden diversity of litter-decomposition mechanisms in mushroom-forming fungi.</title>
        <authorList>
            <person name="Floudas D."/>
            <person name="Bentzer J."/>
            <person name="Ahren D."/>
            <person name="Johansson T."/>
            <person name="Persson P."/>
            <person name="Tunlid A."/>
        </authorList>
    </citation>
    <scope>NUCLEOTIDE SEQUENCE [LARGE SCALE GENOMIC DNA]</scope>
    <source>
        <strain evidence="2 3">CBS 406.79</strain>
    </source>
</reference>
<accession>A0A8H5MFA3</accession>
<feature type="compositionally biased region" description="Basic and acidic residues" evidence="1">
    <location>
        <begin position="66"/>
        <end position="81"/>
    </location>
</feature>
<proteinExistence type="predicted"/>
<feature type="compositionally biased region" description="Low complexity" evidence="1">
    <location>
        <begin position="331"/>
        <end position="343"/>
    </location>
</feature>
<name>A0A8H5MFA3_9AGAR</name>
<feature type="compositionally biased region" description="Low complexity" evidence="1">
    <location>
        <begin position="113"/>
        <end position="124"/>
    </location>
</feature>
<feature type="compositionally biased region" description="Pro residues" evidence="1">
    <location>
        <begin position="299"/>
        <end position="319"/>
    </location>
</feature>
<feature type="compositionally biased region" description="Basic residues" evidence="1">
    <location>
        <begin position="155"/>
        <end position="173"/>
    </location>
</feature>
<evidence type="ECO:0000313" key="2">
    <source>
        <dbReference type="EMBL" id="KAF5391719.1"/>
    </source>
</evidence>
<feature type="compositionally biased region" description="Basic and acidic residues" evidence="1">
    <location>
        <begin position="208"/>
        <end position="259"/>
    </location>
</feature>
<gene>
    <name evidence="2" type="ORF">D9757_001776</name>
</gene>
<dbReference type="EMBL" id="JAACJN010000008">
    <property type="protein sequence ID" value="KAF5391719.1"/>
    <property type="molecule type" value="Genomic_DNA"/>
</dbReference>
<protein>
    <submittedName>
        <fullName evidence="2">Uncharacterized protein</fullName>
    </submittedName>
</protein>
<feature type="region of interest" description="Disordered" evidence="1">
    <location>
        <begin position="389"/>
        <end position="408"/>
    </location>
</feature>
<feature type="compositionally biased region" description="Pro residues" evidence="1">
    <location>
        <begin position="100"/>
        <end position="112"/>
    </location>
</feature>
<dbReference type="OrthoDB" id="3269397at2759"/>
<organism evidence="2 3">
    <name type="scientific">Collybiopsis confluens</name>
    <dbReference type="NCBI Taxonomy" id="2823264"/>
    <lineage>
        <taxon>Eukaryota</taxon>
        <taxon>Fungi</taxon>
        <taxon>Dikarya</taxon>
        <taxon>Basidiomycota</taxon>
        <taxon>Agaricomycotina</taxon>
        <taxon>Agaricomycetes</taxon>
        <taxon>Agaricomycetidae</taxon>
        <taxon>Agaricales</taxon>
        <taxon>Marasmiineae</taxon>
        <taxon>Omphalotaceae</taxon>
        <taxon>Collybiopsis</taxon>
    </lineage>
</organism>
<evidence type="ECO:0000313" key="3">
    <source>
        <dbReference type="Proteomes" id="UP000518752"/>
    </source>
</evidence>
<comment type="caution">
    <text evidence="2">The sequence shown here is derived from an EMBL/GenBank/DDBJ whole genome shotgun (WGS) entry which is preliminary data.</text>
</comment>
<dbReference type="AlphaFoldDB" id="A0A8H5MFA3"/>
<sequence length="520" mass="59710">MASLPPRPPVPHDRRPSPQRRRDDRERGYNPRLSDRRDSRDFEYRRRWDGPDDRRGPPPRGPPRRPPPDYIERDSSRERGRARIPPRSLYERSRPYDRYSPPPRRPRSPPPYRGGRPYSRSPIRSPRRYSRSCSPTRTPPRRHMLPTASPMRPQGRFRSRSPPRYPQLKRLKLGAHSIGSPIPARSPDRGRHRSLSRESYSRRSPSWKPREKPPPRDHDSPRDEGEIREYDSPERERPSPEEIRAQSIVRDHIHEESKPSRQSSPRLQLLSTESEVKNKIPSSQPSRDPSPHISISPASPVPSAPSNPPKPPIRPSSPPKHPRNWPDPQASSDSSPLFIPSSLRNKSRGRGGYRGSSYRGGSIPDAPRAPRQRGLNSLAQDHPEATLAHASLPTTTTPPRPSSQPTEPAYTSEMLLDLIDKELVVTKYIQADHATVERNKQMRDDYYAARHHSLKLSLEYHKILGDKRRALHEYEMAALELRHAQLRRQTSSKQHDLARLGLLGIDYERDQNGATMNIPG</sequence>
<keyword evidence="3" id="KW-1185">Reference proteome</keyword>
<feature type="region of interest" description="Disordered" evidence="1">
    <location>
        <begin position="1"/>
        <end position="373"/>
    </location>
</feature>
<feature type="compositionally biased region" description="Low complexity" evidence="1">
    <location>
        <begin position="260"/>
        <end position="271"/>
    </location>
</feature>